<keyword evidence="1" id="KW-0472">Membrane</keyword>
<accession>A0A0B6TP81</accession>
<dbReference type="AlphaFoldDB" id="A0A0B6TP81"/>
<evidence type="ECO:0000313" key="2">
    <source>
        <dbReference type="EMBL" id="AJK69723.1"/>
    </source>
</evidence>
<gene>
    <name evidence="2" type="ORF">B840_10750</name>
</gene>
<dbReference type="HOGENOM" id="CLU_1793247_0_0_11"/>
<sequence length="144" mass="15924">MDTTSRRIRHRTAPRVSGRAWRIGARAVGVYFGSMAVLNTVHTVRIAPDFLQWLRDNTWLPPYRPVLGALVPVAPAVVLGSAAFQAAVAYQLLRGRRVSGSLRWAQAWVLGLIPALPWPYWVVNAVSAGAFEAIRREVIRNPSA</sequence>
<keyword evidence="3" id="KW-1185">Reference proteome</keyword>
<proteinExistence type="predicted"/>
<feature type="transmembrane region" description="Helical" evidence="1">
    <location>
        <begin position="102"/>
        <end position="121"/>
    </location>
</feature>
<keyword evidence="1" id="KW-0812">Transmembrane</keyword>
<name>A0A0B6TP81_9CORY</name>
<feature type="transmembrane region" description="Helical" evidence="1">
    <location>
        <begin position="66"/>
        <end position="90"/>
    </location>
</feature>
<evidence type="ECO:0000256" key="1">
    <source>
        <dbReference type="SAM" id="Phobius"/>
    </source>
</evidence>
<protein>
    <submittedName>
        <fullName evidence="2">Uncharacterized protein</fullName>
    </submittedName>
</protein>
<keyword evidence="1" id="KW-1133">Transmembrane helix</keyword>
<dbReference type="EMBL" id="CP007790">
    <property type="protein sequence ID" value="AJK69723.1"/>
    <property type="molecule type" value="Genomic_DNA"/>
</dbReference>
<evidence type="ECO:0000313" key="3">
    <source>
        <dbReference type="Proteomes" id="UP000031928"/>
    </source>
</evidence>
<feature type="transmembrane region" description="Helical" evidence="1">
    <location>
        <begin position="21"/>
        <end position="46"/>
    </location>
</feature>
<organism evidence="2 3">
    <name type="scientific">Corynebacterium marinum DSM 44953</name>
    <dbReference type="NCBI Taxonomy" id="1224162"/>
    <lineage>
        <taxon>Bacteria</taxon>
        <taxon>Bacillati</taxon>
        <taxon>Actinomycetota</taxon>
        <taxon>Actinomycetes</taxon>
        <taxon>Mycobacteriales</taxon>
        <taxon>Corynebacteriaceae</taxon>
        <taxon>Corynebacterium</taxon>
    </lineage>
</organism>
<dbReference type="KEGG" id="cmq:B840_10750"/>
<dbReference type="Proteomes" id="UP000031928">
    <property type="component" value="Chromosome"/>
</dbReference>
<reference evidence="2 3" key="1">
    <citation type="submission" date="2014-05" db="EMBL/GenBank/DDBJ databases">
        <title>Complete genome sequence of Corynebacterium marinum DSM 44953.</title>
        <authorList>
            <person name="Schaffert L."/>
            <person name="Albersmeier A."/>
            <person name="Kalinowski J."/>
            <person name="Ruckert C."/>
        </authorList>
    </citation>
    <scope>NUCLEOTIDE SEQUENCE [LARGE SCALE GENOMIC DNA]</scope>
    <source>
        <strain evidence="2 3">DSM 44953</strain>
    </source>
</reference>